<dbReference type="Proteomes" id="UP000826271">
    <property type="component" value="Unassembled WGS sequence"/>
</dbReference>
<dbReference type="AlphaFoldDB" id="A0AAV6W992"/>
<organism evidence="3 4">
    <name type="scientific">Buddleja alternifolia</name>
    <dbReference type="NCBI Taxonomy" id="168488"/>
    <lineage>
        <taxon>Eukaryota</taxon>
        <taxon>Viridiplantae</taxon>
        <taxon>Streptophyta</taxon>
        <taxon>Embryophyta</taxon>
        <taxon>Tracheophyta</taxon>
        <taxon>Spermatophyta</taxon>
        <taxon>Magnoliopsida</taxon>
        <taxon>eudicotyledons</taxon>
        <taxon>Gunneridae</taxon>
        <taxon>Pentapetalae</taxon>
        <taxon>asterids</taxon>
        <taxon>lamiids</taxon>
        <taxon>Lamiales</taxon>
        <taxon>Scrophulariaceae</taxon>
        <taxon>Buddlejeae</taxon>
        <taxon>Buddleja</taxon>
    </lineage>
</organism>
<dbReference type="GO" id="GO:0042393">
    <property type="term" value="F:histone binding"/>
    <property type="evidence" value="ECO:0007669"/>
    <property type="project" value="UniProtKB-UniRule"/>
</dbReference>
<accession>A0AAV6W992</accession>
<comment type="similarity">
    <text evidence="1">Belongs to the Alfin family.</text>
</comment>
<dbReference type="GO" id="GO:0008270">
    <property type="term" value="F:zinc ion binding"/>
    <property type="evidence" value="ECO:0007669"/>
    <property type="project" value="UniProtKB-KW"/>
</dbReference>
<keyword evidence="1" id="KW-0804">Transcription</keyword>
<dbReference type="GO" id="GO:0006325">
    <property type="term" value="P:chromatin organization"/>
    <property type="evidence" value="ECO:0007669"/>
    <property type="project" value="UniProtKB-UniRule"/>
</dbReference>
<dbReference type="PANTHER" id="PTHR12321">
    <property type="entry name" value="CPG BINDING PROTEIN"/>
    <property type="match status" value="1"/>
</dbReference>
<evidence type="ECO:0000256" key="1">
    <source>
        <dbReference type="RuleBase" id="RU369089"/>
    </source>
</evidence>
<dbReference type="EMBL" id="WHWC01000016">
    <property type="protein sequence ID" value="KAG8367184.1"/>
    <property type="molecule type" value="Genomic_DNA"/>
</dbReference>
<dbReference type="GO" id="GO:0006355">
    <property type="term" value="P:regulation of DNA-templated transcription"/>
    <property type="evidence" value="ECO:0007669"/>
    <property type="project" value="UniProtKB-UniRule"/>
</dbReference>
<dbReference type="PANTHER" id="PTHR12321:SF98">
    <property type="entry name" value="PHD FINGER PROTEIN ALFIN-LIKE 5"/>
    <property type="match status" value="1"/>
</dbReference>
<reference evidence="3" key="1">
    <citation type="submission" date="2019-10" db="EMBL/GenBank/DDBJ databases">
        <authorList>
            <person name="Zhang R."/>
            <person name="Pan Y."/>
            <person name="Wang J."/>
            <person name="Ma R."/>
            <person name="Yu S."/>
        </authorList>
    </citation>
    <scope>NUCLEOTIDE SEQUENCE</scope>
    <source>
        <strain evidence="3">LA-IB0</strain>
        <tissue evidence="3">Leaf</tissue>
    </source>
</reference>
<protein>
    <recommendedName>
        <fullName evidence="1">PHD finger protein ALFIN-LIKE</fullName>
    </recommendedName>
</protein>
<name>A0AAV6W992_9LAMI</name>
<proteinExistence type="inferred from homology"/>
<dbReference type="GO" id="GO:0003712">
    <property type="term" value="F:transcription coregulator activity"/>
    <property type="evidence" value="ECO:0007669"/>
    <property type="project" value="TreeGrafter"/>
</dbReference>
<dbReference type="InterPro" id="IPR021998">
    <property type="entry name" value="Alfin_N"/>
</dbReference>
<dbReference type="GO" id="GO:0000976">
    <property type="term" value="F:transcription cis-regulatory region binding"/>
    <property type="evidence" value="ECO:0007669"/>
    <property type="project" value="TreeGrafter"/>
</dbReference>
<dbReference type="InterPro" id="IPR045104">
    <property type="entry name" value="Alfin"/>
</dbReference>
<evidence type="ECO:0000313" key="3">
    <source>
        <dbReference type="EMBL" id="KAG8367184.1"/>
    </source>
</evidence>
<evidence type="ECO:0000313" key="4">
    <source>
        <dbReference type="Proteomes" id="UP000826271"/>
    </source>
</evidence>
<feature type="domain" description="Alfin N-terminal" evidence="2">
    <location>
        <begin position="57"/>
        <end position="168"/>
    </location>
</feature>
<comment type="domain">
    <text evidence="1">The PHD-type zinc finger mediates the binding to H3K4me3.</text>
</comment>
<keyword evidence="1" id="KW-0862">Zinc</keyword>
<comment type="subunit">
    <text evidence="1">Interacts with H3K4me3 and to a lesser extent with H3K4me2.</text>
</comment>
<keyword evidence="1" id="KW-0863">Zinc-finger</keyword>
<keyword evidence="4" id="KW-1185">Reference proteome</keyword>
<sequence>MSAGCDTAFAVITGDDTAAAVAMHETNTSSFPEEALLNLDVFVCVYGGAMAGEFPRTVEEIFGDFNGRRKALITALTTGTDFEEFFQQFNPVGGALCLYGFSNGLWEVNFPGKSEPVDLPEPISGINIARDEMQEKNLLALVAVHSDALLLSIAFYCGSMAGFDKADRYP</sequence>
<dbReference type="Pfam" id="PF12165">
    <property type="entry name" value="Alfin"/>
    <property type="match status" value="1"/>
</dbReference>
<gene>
    <name evidence="3" type="ORF">BUALT_Bualt16G0046200</name>
</gene>
<keyword evidence="1" id="KW-0539">Nucleus</keyword>
<evidence type="ECO:0000259" key="2">
    <source>
        <dbReference type="Pfam" id="PF12165"/>
    </source>
</evidence>
<comment type="caution">
    <text evidence="3">The sequence shown here is derived from an EMBL/GenBank/DDBJ whole genome shotgun (WGS) entry which is preliminary data.</text>
</comment>
<keyword evidence="1" id="KW-0479">Metal-binding</keyword>
<comment type="function">
    <text evidence="1">Histone-binding component that specifically recognizes H3 tails trimethylated on 'Lys-4' (H3K4me3), which mark transcription start sites of virtually all active genes.</text>
</comment>
<comment type="subcellular location">
    <subcellularLocation>
        <location evidence="1">Nucleus</location>
    </subcellularLocation>
</comment>
<keyword evidence="1" id="KW-0156">Chromatin regulator</keyword>
<keyword evidence="1" id="KW-0805">Transcription regulation</keyword>
<dbReference type="GO" id="GO:0005634">
    <property type="term" value="C:nucleus"/>
    <property type="evidence" value="ECO:0007669"/>
    <property type="project" value="UniProtKB-SubCell"/>
</dbReference>